<evidence type="ECO:0000256" key="6">
    <source>
        <dbReference type="ARBA" id="ARBA00022723"/>
    </source>
</evidence>
<evidence type="ECO:0000256" key="8">
    <source>
        <dbReference type="ARBA" id="ARBA00022842"/>
    </source>
</evidence>
<accession>A0AAW1NNX6</accession>
<evidence type="ECO:0000256" key="1">
    <source>
        <dbReference type="ARBA" id="ARBA00004141"/>
    </source>
</evidence>
<evidence type="ECO:0000313" key="15">
    <source>
        <dbReference type="EMBL" id="KAK9793185.1"/>
    </source>
</evidence>
<dbReference type="AlphaFoldDB" id="A0AAW1NNX6"/>
<dbReference type="Pfam" id="PF03372">
    <property type="entry name" value="Exo_endo_phos"/>
    <property type="match status" value="1"/>
</dbReference>
<evidence type="ECO:0000256" key="3">
    <source>
        <dbReference type="ARBA" id="ARBA00004991"/>
    </source>
</evidence>
<evidence type="ECO:0000256" key="5">
    <source>
        <dbReference type="ARBA" id="ARBA00022692"/>
    </source>
</evidence>
<evidence type="ECO:0000256" key="4">
    <source>
        <dbReference type="ARBA" id="ARBA00006335"/>
    </source>
</evidence>
<dbReference type="GO" id="GO:0006665">
    <property type="term" value="P:sphingolipid metabolic process"/>
    <property type="evidence" value="ECO:0007669"/>
    <property type="project" value="UniProtKB-KW"/>
</dbReference>
<keyword evidence="5 13" id="KW-0812">Transmembrane</keyword>
<dbReference type="SUPFAM" id="SSF56219">
    <property type="entry name" value="DNase I-like"/>
    <property type="match status" value="1"/>
</dbReference>
<keyword evidence="7" id="KW-0378">Hydrolase</keyword>
<protein>
    <recommendedName>
        <fullName evidence="14">Endonuclease/exonuclease/phosphatase domain-containing protein</fullName>
    </recommendedName>
</protein>
<keyword evidence="8" id="KW-0460">Magnesium</keyword>
<evidence type="ECO:0000256" key="11">
    <source>
        <dbReference type="ARBA" id="ARBA00023098"/>
    </source>
</evidence>
<dbReference type="EMBL" id="JALJOQ010000154">
    <property type="protein sequence ID" value="KAK9793185.1"/>
    <property type="molecule type" value="Genomic_DNA"/>
</dbReference>
<keyword evidence="16" id="KW-1185">Reference proteome</keyword>
<dbReference type="GO" id="GO:0046872">
    <property type="term" value="F:metal ion binding"/>
    <property type="evidence" value="ECO:0007669"/>
    <property type="project" value="UniProtKB-KW"/>
</dbReference>
<evidence type="ECO:0000256" key="12">
    <source>
        <dbReference type="ARBA" id="ARBA00023136"/>
    </source>
</evidence>
<gene>
    <name evidence="15" type="ORF">WJX73_009213</name>
</gene>
<feature type="transmembrane region" description="Helical" evidence="13">
    <location>
        <begin position="334"/>
        <end position="355"/>
    </location>
</feature>
<sequence>MQNQFTVVTLNCWGLLLVAKNRRKRLGYIAEWLRKSDADVAFLQEVWVQFDARAIARAAAEGPLKHSFHFVSGLFGAGLMVLSQHPIQTVQLLSFNAVGDPLAILSGDFYAGKGVGWARIKTPSHGEVDCFNTHTSAAYGFNWQEAKEVPGVLQPTDKNAAIRIAQMLQIIGFIHSRTGGTAHPIILAGDLNSPPESLETKLLQQLCPALQDTWLAANQGQESAAGATANTPDNTFGGTKGQGKKPIKIDYIWCSGHSAASQSQVLADRTPQGQSLSDHNGLTSTVTFEGHKAGAQWMIPQPTADLITTLELARTVLTTGHQQMKSGAIRGGGLAGFSLAATLILLGFQLSYPWWQYPRALVVQRLALTIGQIQTSPDQTNTRKSQQCSSQP</sequence>
<dbReference type="InterPro" id="IPR005135">
    <property type="entry name" value="Endo/exonuclease/phosphatase"/>
</dbReference>
<organism evidence="15 16">
    <name type="scientific">Symbiochloris irregularis</name>
    <dbReference type="NCBI Taxonomy" id="706552"/>
    <lineage>
        <taxon>Eukaryota</taxon>
        <taxon>Viridiplantae</taxon>
        <taxon>Chlorophyta</taxon>
        <taxon>core chlorophytes</taxon>
        <taxon>Trebouxiophyceae</taxon>
        <taxon>Trebouxiales</taxon>
        <taxon>Trebouxiaceae</taxon>
        <taxon>Symbiochloris</taxon>
    </lineage>
</organism>
<reference evidence="15 16" key="1">
    <citation type="journal article" date="2024" name="Nat. Commun.">
        <title>Phylogenomics reveals the evolutionary origins of lichenization in chlorophyte algae.</title>
        <authorList>
            <person name="Puginier C."/>
            <person name="Libourel C."/>
            <person name="Otte J."/>
            <person name="Skaloud P."/>
            <person name="Haon M."/>
            <person name="Grisel S."/>
            <person name="Petersen M."/>
            <person name="Berrin J.G."/>
            <person name="Delaux P.M."/>
            <person name="Dal Grande F."/>
            <person name="Keller J."/>
        </authorList>
    </citation>
    <scope>NUCLEOTIDE SEQUENCE [LARGE SCALE GENOMIC DNA]</scope>
    <source>
        <strain evidence="15 16">SAG 2036</strain>
    </source>
</reference>
<comment type="subcellular location">
    <subcellularLocation>
        <location evidence="1">Membrane</location>
        <topology evidence="1">Multi-pass membrane protein</topology>
    </subcellularLocation>
</comment>
<keyword evidence="10 13" id="KW-1133">Transmembrane helix</keyword>
<dbReference type="PANTHER" id="PTHR16320">
    <property type="entry name" value="SPHINGOMYELINASE FAMILY MEMBER"/>
    <property type="match status" value="1"/>
</dbReference>
<dbReference type="Proteomes" id="UP001465755">
    <property type="component" value="Unassembled WGS sequence"/>
</dbReference>
<evidence type="ECO:0000256" key="7">
    <source>
        <dbReference type="ARBA" id="ARBA00022801"/>
    </source>
</evidence>
<dbReference type="GO" id="GO:0004767">
    <property type="term" value="F:sphingomyelin phosphodiesterase activity"/>
    <property type="evidence" value="ECO:0007669"/>
    <property type="project" value="InterPro"/>
</dbReference>
<evidence type="ECO:0000313" key="16">
    <source>
        <dbReference type="Proteomes" id="UP001465755"/>
    </source>
</evidence>
<comment type="pathway">
    <text evidence="2">Lipid metabolism; sphingolipid metabolism.</text>
</comment>
<evidence type="ECO:0000259" key="14">
    <source>
        <dbReference type="Pfam" id="PF03372"/>
    </source>
</evidence>
<keyword evidence="11" id="KW-0443">Lipid metabolism</keyword>
<evidence type="ECO:0000256" key="10">
    <source>
        <dbReference type="ARBA" id="ARBA00022989"/>
    </source>
</evidence>
<evidence type="ECO:0000256" key="9">
    <source>
        <dbReference type="ARBA" id="ARBA00022919"/>
    </source>
</evidence>
<dbReference type="PANTHER" id="PTHR16320:SF24">
    <property type="entry name" value="PHOSPHODIESTERASE, PUTATIVE-RELATED"/>
    <property type="match status" value="1"/>
</dbReference>
<evidence type="ECO:0000256" key="2">
    <source>
        <dbReference type="ARBA" id="ARBA00004760"/>
    </source>
</evidence>
<comment type="pathway">
    <text evidence="3">Sphingolipid metabolism.</text>
</comment>
<name>A0AAW1NNX6_9CHLO</name>
<dbReference type="InterPro" id="IPR036691">
    <property type="entry name" value="Endo/exonu/phosph_ase_sf"/>
</dbReference>
<keyword evidence="9" id="KW-0746">Sphingolipid metabolism</keyword>
<dbReference type="Gene3D" id="3.60.10.10">
    <property type="entry name" value="Endonuclease/exonuclease/phosphatase"/>
    <property type="match status" value="1"/>
</dbReference>
<dbReference type="InterPro" id="IPR038772">
    <property type="entry name" value="Sph/SMPD2-like"/>
</dbReference>
<proteinExistence type="inferred from homology"/>
<comment type="caution">
    <text evidence="15">The sequence shown here is derived from an EMBL/GenBank/DDBJ whole genome shotgun (WGS) entry which is preliminary data.</text>
</comment>
<dbReference type="GO" id="GO:0016020">
    <property type="term" value="C:membrane"/>
    <property type="evidence" value="ECO:0007669"/>
    <property type="project" value="UniProtKB-SubCell"/>
</dbReference>
<comment type="similarity">
    <text evidence="4">Belongs to the neutral sphingomyelinase family.</text>
</comment>
<keyword evidence="12 13" id="KW-0472">Membrane</keyword>
<evidence type="ECO:0000256" key="13">
    <source>
        <dbReference type="SAM" id="Phobius"/>
    </source>
</evidence>
<keyword evidence="6" id="KW-0479">Metal-binding</keyword>
<feature type="domain" description="Endonuclease/exonuclease/phosphatase" evidence="14">
    <location>
        <begin position="8"/>
        <end position="279"/>
    </location>
</feature>